<evidence type="ECO:0000313" key="1">
    <source>
        <dbReference type="EMBL" id="QHS64115.1"/>
    </source>
</evidence>
<dbReference type="EMBL" id="CP048113">
    <property type="protein sequence ID" value="QHS64115.1"/>
    <property type="molecule type" value="Genomic_DNA"/>
</dbReference>
<keyword evidence="1" id="KW-0489">Methyltransferase</keyword>
<accession>A0A6B9ZQS2</accession>
<keyword evidence="2" id="KW-1185">Reference proteome</keyword>
<dbReference type="SUPFAM" id="SSF53335">
    <property type="entry name" value="S-adenosyl-L-methionine-dependent methyltransferases"/>
    <property type="match status" value="1"/>
</dbReference>
<evidence type="ECO:0000313" key="2">
    <source>
        <dbReference type="Proteomes" id="UP000476411"/>
    </source>
</evidence>
<dbReference type="CDD" id="cd02440">
    <property type="entry name" value="AdoMet_MTases"/>
    <property type="match status" value="1"/>
</dbReference>
<dbReference type="Proteomes" id="UP000476411">
    <property type="component" value="Chromosome"/>
</dbReference>
<dbReference type="Gene3D" id="3.40.50.150">
    <property type="entry name" value="Vaccinia Virus protein VP39"/>
    <property type="match status" value="1"/>
</dbReference>
<dbReference type="AlphaFoldDB" id="A0A6B9ZQS2"/>
<reference evidence="1 2" key="1">
    <citation type="submission" date="2020-01" db="EMBL/GenBank/DDBJ databases">
        <title>Complete genome sequence of Chitinophaga sp. H33E-04 isolated from quinoa roots.</title>
        <authorList>
            <person name="Weon H.-Y."/>
            <person name="Lee S.A."/>
        </authorList>
    </citation>
    <scope>NUCLEOTIDE SEQUENCE [LARGE SCALE GENOMIC DNA]</scope>
    <source>
        <strain evidence="1 2">H33E-04</strain>
    </source>
</reference>
<name>A0A6B9ZQS2_9BACT</name>
<dbReference type="GO" id="GO:0032259">
    <property type="term" value="P:methylation"/>
    <property type="evidence" value="ECO:0007669"/>
    <property type="project" value="UniProtKB-KW"/>
</dbReference>
<proteinExistence type="predicted"/>
<protein>
    <submittedName>
        <fullName evidence="1">Class I SAM-dependent methyltransferase</fullName>
    </submittedName>
</protein>
<gene>
    <name evidence="1" type="ORF">GWR21_28470</name>
</gene>
<dbReference type="GO" id="GO:0008168">
    <property type="term" value="F:methyltransferase activity"/>
    <property type="evidence" value="ECO:0007669"/>
    <property type="project" value="UniProtKB-KW"/>
</dbReference>
<sequence length="225" mass="25003">MKLLTESELIASPVVANSRMNRERNASGVNSYEKEFKFRPEDFLAEYIQAHGHVKWLDICCGEGKALIQAASHLSALQLHDKATLKGMDLIDGFDPVPAGISCVSFDIQSAVTWEPTEKYDLITCSHGLHYVGDKLKVLSRIFASLSENGVFYGHLDLGNIMIMAVGDDYLKRAFKKNDIQYNGRTKLLYCKGPRTVTFGLNYVGADDKSGPNYTGQEAVTSYYT</sequence>
<dbReference type="InterPro" id="IPR029063">
    <property type="entry name" value="SAM-dependent_MTases_sf"/>
</dbReference>
<keyword evidence="1" id="KW-0808">Transferase</keyword>
<organism evidence="1 2">
    <name type="scientific">Chitinophaga agri</name>
    <dbReference type="NCBI Taxonomy" id="2703787"/>
    <lineage>
        <taxon>Bacteria</taxon>
        <taxon>Pseudomonadati</taxon>
        <taxon>Bacteroidota</taxon>
        <taxon>Chitinophagia</taxon>
        <taxon>Chitinophagales</taxon>
        <taxon>Chitinophagaceae</taxon>
        <taxon>Chitinophaga</taxon>
    </lineage>
</organism>
<dbReference type="Pfam" id="PF13489">
    <property type="entry name" value="Methyltransf_23"/>
    <property type="match status" value="1"/>
</dbReference>
<dbReference type="KEGG" id="chih:GWR21_28470"/>